<proteinExistence type="predicted"/>
<dbReference type="Proteomes" id="UP000612585">
    <property type="component" value="Unassembled WGS sequence"/>
</dbReference>
<dbReference type="RefSeq" id="WP_204013723.1">
    <property type="nucleotide sequence ID" value="NZ_BOPG01000123.1"/>
</dbReference>
<dbReference type="AlphaFoldDB" id="A0A8J4E705"/>
<dbReference type="EMBL" id="BOPG01000123">
    <property type="protein sequence ID" value="GIJ64630.1"/>
    <property type="molecule type" value="Genomic_DNA"/>
</dbReference>
<protein>
    <submittedName>
        <fullName evidence="2">Uncharacterized protein</fullName>
    </submittedName>
</protein>
<evidence type="ECO:0000256" key="1">
    <source>
        <dbReference type="SAM" id="MobiDB-lite"/>
    </source>
</evidence>
<organism evidence="2 3">
    <name type="scientific">Virgisporangium aurantiacum</name>
    <dbReference type="NCBI Taxonomy" id="175570"/>
    <lineage>
        <taxon>Bacteria</taxon>
        <taxon>Bacillati</taxon>
        <taxon>Actinomycetota</taxon>
        <taxon>Actinomycetes</taxon>
        <taxon>Micromonosporales</taxon>
        <taxon>Micromonosporaceae</taxon>
        <taxon>Virgisporangium</taxon>
    </lineage>
</organism>
<feature type="compositionally biased region" description="Pro residues" evidence="1">
    <location>
        <begin position="50"/>
        <end position="66"/>
    </location>
</feature>
<sequence>MTKRSQAILGTISVGVALFLGVIAAGGTRVAPAGDLAPAANHTFQEPDPGDPSPTEPAPPPLPVGPGCPNCYGSGG</sequence>
<name>A0A8J4E705_9ACTN</name>
<gene>
    <name evidence="2" type="ORF">Vau01_121460</name>
</gene>
<evidence type="ECO:0000313" key="3">
    <source>
        <dbReference type="Proteomes" id="UP000612585"/>
    </source>
</evidence>
<comment type="caution">
    <text evidence="2">The sequence shown here is derived from an EMBL/GenBank/DDBJ whole genome shotgun (WGS) entry which is preliminary data.</text>
</comment>
<feature type="region of interest" description="Disordered" evidence="1">
    <location>
        <begin position="33"/>
        <end position="76"/>
    </location>
</feature>
<keyword evidence="3" id="KW-1185">Reference proteome</keyword>
<reference evidence="2" key="1">
    <citation type="submission" date="2021-01" db="EMBL/GenBank/DDBJ databases">
        <title>Whole genome shotgun sequence of Virgisporangium aurantiacum NBRC 16421.</title>
        <authorList>
            <person name="Komaki H."/>
            <person name="Tamura T."/>
        </authorList>
    </citation>
    <scope>NUCLEOTIDE SEQUENCE</scope>
    <source>
        <strain evidence="2">NBRC 16421</strain>
    </source>
</reference>
<accession>A0A8J4E705</accession>
<evidence type="ECO:0000313" key="2">
    <source>
        <dbReference type="EMBL" id="GIJ64630.1"/>
    </source>
</evidence>